<sequence length="1911" mass="207386">MASQSRSHHPGSQLYGGRTVSSSTSGSLLRKLTSLTRRSKSQPMLTTSRYTPSASHSTPATSRTSTSYPDRMALAAAQTASLKAIATTSITTNANTARPISGTHLVPEAIHLSVPAPLTAPLVVQVEIRFPSLDSQSDTPIYTHEYTSSADLAVTNRLCKGLLRRLHHCSTELITRKDSRALKQHRRQGQQTTTKPLSYEIHFRVFRQDTGVWADRTYSSYQRQGMTDHDAHEIILTTHRMVGLFLRRHDPSFHWTDLPPTQTAAFPPRPEAPELVRHTVGHPLPLSCVPQSRFLEGSQSFEFCPGYAINLTFSSRCHGRKQYEWKRVINLQSKQNAPLNLALAENLLWDTFNSVNNSLSGRRDAFLEEHKACDFLEGVVGCQHFGEDALDIELGIENKLGPNFNHLKRSIQSKLGLFRDPDGRDCQDFFLDIHRSLVRARDSADGQITALPDFDLRILNLSAPTWSVENPARFVLDTPTSYSRRSVEAMLDRVQTGVSDVLRNRDCTIHLVAYKRGHLVLDKALIARPLPPKPALFPMPTAVEQAGPIVARLTERIHRDLNAVCKDTCSLDGISENSDDDLGRADESQDSILESPTAASPVHGAFEQTIILEDPAAVEDEEPTIPAPRVVELPDDVFVDALEHSTPSPSPTPSSRRRAFPLIPEKFTLPHSRSTSSVKSVAAQPIQEEEEVTGPVAPVEALVEAPVEVPIDVVVEPVEAVVEAPVETPTETLIQPGEALIDSIDNVFIEAPIAIPAEFSEPALSVHEEDVVTAPEENDVDPLVENTYDAEVLSVAEENSSSETEDAVKDEPAPTPEAEPTPVAEVNEPSDEADGIAEKSVDEEIEDSVYNDFDSANTSVPEVEGQRQQPVLDSPPIFYTFDDGDFEEQPSVELRFGRPGSPTIGTPLETILEYDSEPDTEFAFDLPAYEEFVPPQRDFFVSEQEPMSSKSAGKQPALFFADEPYTESAAESSYESAPDTVFKSPSVTESDMNELFVPSSPPSQDDHEESYIANTTILTNVSSNFTRPSTPSLSISSGEVNSPEMSLLDTPNVGLGHSGMVACFGSDGSGDFDFGRACGGYEADSEPDNSDSGNFAQYLGNEKPSNHSLAGQSLFGQSLAVPFPSHHCDLSESESAPTEIWRGATTDDITVSAENMGQLLNFDSESDYAAGPFLARSITFKDSFEDFAMTKPTLDLDEYAEIVAEDEDIHADSVNTTIEEALPEVVDNEFSYKQQLANTEPVEEDLIQDAEVKEVAAVEQIVLCDFDGLQDKPVNIEVTIEVETKVELAVEETIVELRAEFEPEPEAQLEVSPEPVVLVEETIVEPKTVVEPETVVEVEHTIVAEVDAGVANETVDECPQVSAESVPLPDFNNEDLEEVVVEEVEEVVVEEAELPALANEAEPESGDNAAFALASDALQEDAEAVIEVATQAEVVAEAEPILEDNAVEENIIEEHESVSVQHVEFATPLANEVEAEARMLSDSSDALDVQEELPTDHVPAQEESSEPESVIQSTSLDAVNEPISELAKESGQSPQPWLELTVPETETPIQVASDLDAEQEPSSPISSGPEGDDNTVSPVTSEDSVPVLGESELSPLEGTQEPVQTPEVEDAKVVEFIVVSTTEDTLTPLEIPVRDIELSNPATPTASPDTETPEPVATAELSVEIAKEEDAAPVLPEANRLDDADVLPESIERAVCETTTIPESLVQVPVLHASTKDGTVELGNMPALVSVVQSILNAEPAPVFHTEMKSLSLDSALRHAPLELAVETSPAPKKCDTPLVEDSTRDSIDSINDFVEDAAPPAAKRLTSWSLPRSGLLGLDETRLVKVGLRGALTGSSAFDNVPFSKKRQHRAAMATEAAPGACEAAAQSKVVTATSSTTDSPVTAQEGMLPRVVIAFASMAIMSQMINRSS</sequence>
<dbReference type="Proteomes" id="UP001642482">
    <property type="component" value="Unassembled WGS sequence"/>
</dbReference>
<feature type="compositionally biased region" description="Polar residues" evidence="1">
    <location>
        <begin position="854"/>
        <end position="871"/>
    </location>
</feature>
<feature type="compositionally biased region" description="Low complexity" evidence="1">
    <location>
        <begin position="16"/>
        <end position="36"/>
    </location>
</feature>
<feature type="region of interest" description="Disordered" evidence="1">
    <location>
        <begin position="795"/>
        <end position="836"/>
    </location>
</feature>
<gene>
    <name evidence="2" type="ORF">SEUCBS140593_001725</name>
</gene>
<name>A0ABP0B0S7_9PEZI</name>
<evidence type="ECO:0000256" key="1">
    <source>
        <dbReference type="SAM" id="MobiDB-lite"/>
    </source>
</evidence>
<feature type="compositionally biased region" description="Polar residues" evidence="1">
    <location>
        <begin position="1574"/>
        <end position="1583"/>
    </location>
</feature>
<proteinExistence type="predicted"/>
<keyword evidence="3" id="KW-1185">Reference proteome</keyword>
<dbReference type="EMBL" id="CAWUHD010000010">
    <property type="protein sequence ID" value="CAK7213077.1"/>
    <property type="molecule type" value="Genomic_DNA"/>
</dbReference>
<feature type="region of interest" description="Disordered" evidence="1">
    <location>
        <begin position="853"/>
        <end position="874"/>
    </location>
</feature>
<feature type="region of interest" description="Disordered" evidence="1">
    <location>
        <begin position="1"/>
        <end position="69"/>
    </location>
</feature>
<protein>
    <recommendedName>
        <fullName evidence="4">Pt repeat family protein</fullName>
    </recommendedName>
</protein>
<evidence type="ECO:0000313" key="3">
    <source>
        <dbReference type="Proteomes" id="UP001642482"/>
    </source>
</evidence>
<feature type="region of interest" description="Disordered" evidence="1">
    <location>
        <begin position="1554"/>
        <end position="1584"/>
    </location>
</feature>
<organism evidence="2 3">
    <name type="scientific">Sporothrix eucalyptigena</name>
    <dbReference type="NCBI Taxonomy" id="1812306"/>
    <lineage>
        <taxon>Eukaryota</taxon>
        <taxon>Fungi</taxon>
        <taxon>Dikarya</taxon>
        <taxon>Ascomycota</taxon>
        <taxon>Pezizomycotina</taxon>
        <taxon>Sordariomycetes</taxon>
        <taxon>Sordariomycetidae</taxon>
        <taxon>Ophiostomatales</taxon>
        <taxon>Ophiostomataceae</taxon>
        <taxon>Sporothrix</taxon>
    </lineage>
</organism>
<comment type="caution">
    <text evidence="2">The sequence shown here is derived from an EMBL/GenBank/DDBJ whole genome shotgun (WGS) entry which is preliminary data.</text>
</comment>
<reference evidence="2 3" key="1">
    <citation type="submission" date="2024-01" db="EMBL/GenBank/DDBJ databases">
        <authorList>
            <person name="Allen C."/>
            <person name="Tagirdzhanova G."/>
        </authorList>
    </citation>
    <scope>NUCLEOTIDE SEQUENCE [LARGE SCALE GENOMIC DNA]</scope>
</reference>
<evidence type="ECO:0008006" key="4">
    <source>
        <dbReference type="Google" id="ProtNLM"/>
    </source>
</evidence>
<feature type="compositionally biased region" description="Low complexity" evidence="1">
    <location>
        <begin position="51"/>
        <end position="69"/>
    </location>
</feature>
<feature type="region of interest" description="Disordered" evidence="1">
    <location>
        <begin position="1478"/>
        <end position="1514"/>
    </location>
</feature>
<feature type="compositionally biased region" description="Low complexity" evidence="1">
    <location>
        <begin position="1560"/>
        <end position="1569"/>
    </location>
</feature>
<accession>A0ABP0B0S7</accession>
<evidence type="ECO:0000313" key="2">
    <source>
        <dbReference type="EMBL" id="CAK7213077.1"/>
    </source>
</evidence>